<keyword evidence="2" id="KW-0689">Ribosomal protein</keyword>
<evidence type="ECO:0000313" key="3">
    <source>
        <dbReference type="Proteomes" id="UP000653305"/>
    </source>
</evidence>
<dbReference type="Proteomes" id="UP000653305">
    <property type="component" value="Unassembled WGS sequence"/>
</dbReference>
<comment type="caution">
    <text evidence="2">The sequence shown here is derived from an EMBL/GenBank/DDBJ whole genome shotgun (WGS) entry which is preliminary data.</text>
</comment>
<keyword evidence="3" id="KW-1185">Reference proteome</keyword>
<dbReference type="InterPro" id="IPR029064">
    <property type="entry name" value="Ribosomal_eL30-like_sf"/>
</dbReference>
<evidence type="ECO:0000313" key="2">
    <source>
        <dbReference type="EMBL" id="GFP90169.1"/>
    </source>
</evidence>
<evidence type="ECO:0000256" key="1">
    <source>
        <dbReference type="SAM" id="Phobius"/>
    </source>
</evidence>
<keyword evidence="1" id="KW-0472">Membrane</keyword>
<keyword evidence="2" id="KW-0687">Ribonucleoprotein</keyword>
<name>A0A830BVE6_9LAMI</name>
<protein>
    <submittedName>
        <fullName evidence="2">40S ribosomal protein s12</fullName>
    </submittedName>
</protein>
<dbReference type="OrthoDB" id="10249311at2759"/>
<organism evidence="2 3">
    <name type="scientific">Phtheirospermum japonicum</name>
    <dbReference type="NCBI Taxonomy" id="374723"/>
    <lineage>
        <taxon>Eukaryota</taxon>
        <taxon>Viridiplantae</taxon>
        <taxon>Streptophyta</taxon>
        <taxon>Embryophyta</taxon>
        <taxon>Tracheophyta</taxon>
        <taxon>Spermatophyta</taxon>
        <taxon>Magnoliopsida</taxon>
        <taxon>eudicotyledons</taxon>
        <taxon>Gunneridae</taxon>
        <taxon>Pentapetalae</taxon>
        <taxon>asterids</taxon>
        <taxon>lamiids</taxon>
        <taxon>Lamiales</taxon>
        <taxon>Orobanchaceae</taxon>
        <taxon>Orobanchaceae incertae sedis</taxon>
        <taxon>Phtheirospermum</taxon>
    </lineage>
</organism>
<dbReference type="GO" id="GO:0005840">
    <property type="term" value="C:ribosome"/>
    <property type="evidence" value="ECO:0007669"/>
    <property type="project" value="UniProtKB-KW"/>
</dbReference>
<gene>
    <name evidence="2" type="ORF">PHJA_001160800</name>
</gene>
<dbReference type="Gene3D" id="3.30.1330.30">
    <property type="match status" value="1"/>
</dbReference>
<accession>A0A830BVE6</accession>
<sequence length="200" mass="22206">MWAWYRRQFKLDLVWSMESGEHMLGKAKKLFATEVVISAGVDLGVISVGIATVVGFSRVALLAKYPSRCSKECAIEVMKSLSDPEADIENQVLKTEQDLGSKMSVGVVKSRAHNGLSRGLHEAAKVIKKHAAQICVKRNVEHYVQIKEIWFSGKQIQANVDDVFVNDVLYGTWKKRPIDSRKAGSGVCEARDAFGDELHS</sequence>
<reference evidence="2" key="1">
    <citation type="submission" date="2020-07" db="EMBL/GenBank/DDBJ databases">
        <title>Ethylene signaling mediates host invasion by parasitic plants.</title>
        <authorList>
            <person name="Yoshida S."/>
        </authorList>
    </citation>
    <scope>NUCLEOTIDE SEQUENCE</scope>
    <source>
        <strain evidence="2">Okayama</strain>
    </source>
</reference>
<dbReference type="AlphaFoldDB" id="A0A830BVE6"/>
<keyword evidence="1" id="KW-0812">Transmembrane</keyword>
<feature type="transmembrane region" description="Helical" evidence="1">
    <location>
        <begin position="35"/>
        <end position="61"/>
    </location>
</feature>
<proteinExistence type="predicted"/>
<keyword evidence="1" id="KW-1133">Transmembrane helix</keyword>
<dbReference type="EMBL" id="BMAC01000211">
    <property type="protein sequence ID" value="GFP90169.1"/>
    <property type="molecule type" value="Genomic_DNA"/>
</dbReference>